<dbReference type="Pfam" id="PF02446">
    <property type="entry name" value="Glyco_hydro_77"/>
    <property type="match status" value="1"/>
</dbReference>
<evidence type="ECO:0000256" key="1">
    <source>
        <dbReference type="ARBA" id="ARBA00000439"/>
    </source>
</evidence>
<dbReference type="OrthoDB" id="9800174at2"/>
<evidence type="ECO:0000256" key="3">
    <source>
        <dbReference type="ARBA" id="ARBA00012560"/>
    </source>
</evidence>
<dbReference type="PANTHER" id="PTHR32438">
    <property type="entry name" value="4-ALPHA-GLUCANOTRANSFERASE DPE1, CHLOROPLASTIC/AMYLOPLASTIC"/>
    <property type="match status" value="1"/>
</dbReference>
<comment type="catalytic activity">
    <reaction evidence="1 10">
        <text>Transfers a segment of a (1-&gt;4)-alpha-D-glucan to a new position in an acceptor, which may be glucose or a (1-&gt;4)-alpha-D-glucan.</text>
        <dbReference type="EC" id="2.4.1.25"/>
    </reaction>
</comment>
<evidence type="ECO:0000256" key="2">
    <source>
        <dbReference type="ARBA" id="ARBA00005684"/>
    </source>
</evidence>
<dbReference type="NCBIfam" id="TIGR00217">
    <property type="entry name" value="malQ"/>
    <property type="match status" value="1"/>
</dbReference>
<keyword evidence="7 10" id="KW-0119">Carbohydrate metabolism</keyword>
<evidence type="ECO:0000256" key="4">
    <source>
        <dbReference type="ARBA" id="ARBA00020295"/>
    </source>
</evidence>
<dbReference type="AlphaFoldDB" id="A0A2N3PQD3"/>
<name>A0A2N3PQD3_9PROT</name>
<keyword evidence="5 10" id="KW-0328">Glycosyltransferase</keyword>
<keyword evidence="13" id="KW-1185">Reference proteome</keyword>
<evidence type="ECO:0000256" key="7">
    <source>
        <dbReference type="ARBA" id="ARBA00023277"/>
    </source>
</evidence>
<dbReference type="Gene3D" id="3.20.20.80">
    <property type="entry name" value="Glycosidases"/>
    <property type="match status" value="1"/>
</dbReference>
<evidence type="ECO:0000256" key="6">
    <source>
        <dbReference type="ARBA" id="ARBA00022679"/>
    </source>
</evidence>
<dbReference type="GO" id="GO:0004134">
    <property type="term" value="F:4-alpha-glucanotransferase activity"/>
    <property type="evidence" value="ECO:0007669"/>
    <property type="project" value="UniProtKB-EC"/>
</dbReference>
<evidence type="ECO:0000256" key="8">
    <source>
        <dbReference type="ARBA" id="ARBA00031423"/>
    </source>
</evidence>
<dbReference type="PANTHER" id="PTHR32438:SF5">
    <property type="entry name" value="4-ALPHA-GLUCANOTRANSFERASE DPE1, CHLOROPLASTIC_AMYLOPLASTIC"/>
    <property type="match status" value="1"/>
</dbReference>
<dbReference type="EC" id="2.4.1.25" evidence="3 10"/>
<evidence type="ECO:0000256" key="10">
    <source>
        <dbReference type="RuleBase" id="RU361207"/>
    </source>
</evidence>
<evidence type="ECO:0000256" key="5">
    <source>
        <dbReference type="ARBA" id="ARBA00022676"/>
    </source>
</evidence>
<comment type="similarity">
    <text evidence="2 10">Belongs to the disproportionating enzyme family.</text>
</comment>
<dbReference type="RefSeq" id="WP_101252537.1">
    <property type="nucleotide sequence ID" value="NZ_PIUM01000029.1"/>
</dbReference>
<dbReference type="Proteomes" id="UP000233293">
    <property type="component" value="Unassembled WGS sequence"/>
</dbReference>
<accession>A0A2N3PQD3</accession>
<sequence length="732" mass="80748">MNGQHDALNRLSVLAGIEEGWVDFFGQYRPVPAETKRAFLTAMGFEVTTPEAVAASLAAFEARPWRRTLDPVVVSPEAAGPPSIRLTLPVAGGDAPVDWEVVEENGALHTGKWIPDASSVIGERIEDGLQLRRFRFTLPGTPLCGIHRLRIARGGLGAETTLIITPGHAHLPRPLRDGKGVWGFATQLYALRGGNDWGVGDFSALADLADLAGRQGAAAIGVNPLHALFSARPERFSPYSPSSRKYLNIAYIDVEAVPEFQASAEARRLFAEPAFQADLAAVRQAELIDYPAQARLKRLILEVCWEAFRAGPAQDAESDRGKAYRRFMRDGGDDLRNFAVFEALQAHFLASDPGLGFWRQWPAEYHDPDGPAVGDFARRHADAVGFHIYLQWLADQQLAAAQGACLRGGMPVGLYRDLGVGIADDGAEAWANQKLLCLGVSIGAPPDPLNLAGQDWGLVPFNPFALQDGAYLPFLAVLEANMRHAGAMRLDHAMSLQRLYWVPQGAKADQGAYVRYPVEDLFGLVALASRRKNCLVIGEDLGTVPSGFRERMAERDILGYRLLVFEKRKGRMRPPDEFPRSALIAFGTHDLPSLAGWWRGIDIESRRRLALYPDPALADEEVRQRSGDRSLLREALIGADLLDADFPDGPDIPDDRLERLAEAVHLYLARTPSLLLMAQFEDLLGLSLQMNLPGTTDQHPNWRIRYPREIRAMLADRRLTALTERLAQERPT</sequence>
<organism evidence="12 13">
    <name type="scientific">Telmatospirillum siberiense</name>
    <dbReference type="NCBI Taxonomy" id="382514"/>
    <lineage>
        <taxon>Bacteria</taxon>
        <taxon>Pseudomonadati</taxon>
        <taxon>Pseudomonadota</taxon>
        <taxon>Alphaproteobacteria</taxon>
        <taxon>Rhodospirillales</taxon>
        <taxon>Rhodospirillaceae</taxon>
        <taxon>Telmatospirillum</taxon>
    </lineage>
</organism>
<dbReference type="InterPro" id="IPR048458">
    <property type="entry name" value="MalQ_N"/>
</dbReference>
<dbReference type="InterPro" id="IPR003385">
    <property type="entry name" value="Glyco_hydro_77"/>
</dbReference>
<dbReference type="SUPFAM" id="SSF51445">
    <property type="entry name" value="(Trans)glycosidases"/>
    <property type="match status" value="1"/>
</dbReference>
<dbReference type="InterPro" id="IPR017853">
    <property type="entry name" value="GH"/>
</dbReference>
<reference evidence="13" key="1">
    <citation type="submission" date="2017-12" db="EMBL/GenBank/DDBJ databases">
        <title>Draft genome sequence of Telmatospirillum siberiense 26-4b1T, an acidotolerant peatland alphaproteobacterium potentially involved in sulfur cycling.</title>
        <authorList>
            <person name="Hausmann B."/>
            <person name="Pjevac P."/>
            <person name="Schreck K."/>
            <person name="Herbold C.W."/>
            <person name="Daims H."/>
            <person name="Wagner M."/>
            <person name="Pester M."/>
            <person name="Loy A."/>
        </authorList>
    </citation>
    <scope>NUCLEOTIDE SEQUENCE [LARGE SCALE GENOMIC DNA]</scope>
    <source>
        <strain evidence="13">26-4b1</strain>
    </source>
</reference>
<dbReference type="Pfam" id="PF21226">
    <property type="entry name" value="MalQ_N"/>
    <property type="match status" value="1"/>
</dbReference>
<dbReference type="GO" id="GO:0005975">
    <property type="term" value="P:carbohydrate metabolic process"/>
    <property type="evidence" value="ECO:0007669"/>
    <property type="project" value="InterPro"/>
</dbReference>
<evidence type="ECO:0000256" key="9">
    <source>
        <dbReference type="ARBA" id="ARBA00031501"/>
    </source>
</evidence>
<gene>
    <name evidence="12" type="primary">malQ</name>
    <name evidence="12" type="ORF">CWS72_20655</name>
</gene>
<dbReference type="EMBL" id="PIUM01000029">
    <property type="protein sequence ID" value="PKU22604.1"/>
    <property type="molecule type" value="Genomic_DNA"/>
</dbReference>
<keyword evidence="6 10" id="KW-0808">Transferase</keyword>
<comment type="caution">
    <text evidence="12">The sequence shown here is derived from an EMBL/GenBank/DDBJ whole genome shotgun (WGS) entry which is preliminary data.</text>
</comment>
<evidence type="ECO:0000259" key="11">
    <source>
        <dbReference type="Pfam" id="PF21226"/>
    </source>
</evidence>
<protein>
    <recommendedName>
        <fullName evidence="4 10">4-alpha-glucanotransferase</fullName>
        <ecNumber evidence="3 10">2.4.1.25</ecNumber>
    </recommendedName>
    <alternativeName>
        <fullName evidence="8 10">Amylomaltase</fullName>
    </alternativeName>
    <alternativeName>
        <fullName evidence="9 10">Disproportionating enzyme</fullName>
    </alternativeName>
</protein>
<evidence type="ECO:0000313" key="12">
    <source>
        <dbReference type="EMBL" id="PKU22604.1"/>
    </source>
</evidence>
<proteinExistence type="inferred from homology"/>
<evidence type="ECO:0000313" key="13">
    <source>
        <dbReference type="Proteomes" id="UP000233293"/>
    </source>
</evidence>
<feature type="domain" description="MalQ N-terminal beta-sandwich" evidence="11">
    <location>
        <begin position="69"/>
        <end position="166"/>
    </location>
</feature>